<name>A0A195FWX8_9HYME</name>
<accession>A0A195FWX8</accession>
<proteinExistence type="predicted"/>
<keyword evidence="2" id="KW-1185">Reference proteome</keyword>
<protein>
    <submittedName>
        <fullName evidence="1">Uncharacterized protein</fullName>
    </submittedName>
</protein>
<dbReference type="Proteomes" id="UP000078541">
    <property type="component" value="Unassembled WGS sequence"/>
</dbReference>
<reference evidence="1 2" key="1">
    <citation type="submission" date="2016-03" db="EMBL/GenBank/DDBJ databases">
        <title>Trachymyrmex septentrionalis WGS genome.</title>
        <authorList>
            <person name="Nygaard S."/>
            <person name="Hu H."/>
            <person name="Boomsma J."/>
            <person name="Zhang G."/>
        </authorList>
    </citation>
    <scope>NUCLEOTIDE SEQUENCE [LARGE SCALE GENOMIC DNA]</scope>
    <source>
        <strain evidence="1">Tsep2-gDNA-1</strain>
        <tissue evidence="1">Whole body</tissue>
    </source>
</reference>
<organism evidence="1 2">
    <name type="scientific">Trachymyrmex septentrionalis</name>
    <dbReference type="NCBI Taxonomy" id="34720"/>
    <lineage>
        <taxon>Eukaryota</taxon>
        <taxon>Metazoa</taxon>
        <taxon>Ecdysozoa</taxon>
        <taxon>Arthropoda</taxon>
        <taxon>Hexapoda</taxon>
        <taxon>Insecta</taxon>
        <taxon>Pterygota</taxon>
        <taxon>Neoptera</taxon>
        <taxon>Endopterygota</taxon>
        <taxon>Hymenoptera</taxon>
        <taxon>Apocrita</taxon>
        <taxon>Aculeata</taxon>
        <taxon>Formicoidea</taxon>
        <taxon>Formicidae</taxon>
        <taxon>Myrmicinae</taxon>
        <taxon>Trachymyrmex</taxon>
    </lineage>
</organism>
<dbReference type="EMBL" id="KQ981204">
    <property type="protein sequence ID" value="KYN44943.1"/>
    <property type="molecule type" value="Genomic_DNA"/>
</dbReference>
<evidence type="ECO:0000313" key="2">
    <source>
        <dbReference type="Proteomes" id="UP000078541"/>
    </source>
</evidence>
<gene>
    <name evidence="1" type="ORF">ALC56_00595</name>
</gene>
<evidence type="ECO:0000313" key="1">
    <source>
        <dbReference type="EMBL" id="KYN44943.1"/>
    </source>
</evidence>
<sequence>MKFVLQPQTIKMTNVDNKIQIEKEIHKHGNMLPISIHGIICGTSNCDKINVLISFLESLHGILLRPCHADSVDRRSQNTEDRGNASLSVIQQDRQILDVSCRRVRTFSRDLYSLCSVFSVLHQ</sequence>
<dbReference type="AlphaFoldDB" id="A0A195FWX8"/>